<dbReference type="AlphaFoldDB" id="A0A1M4SPA1"/>
<feature type="domain" description="Autotransproter heptosyltransferase TibC/BAHTCr-like N-terminal" evidence="3">
    <location>
        <begin position="47"/>
        <end position="106"/>
    </location>
</feature>
<dbReference type="InterPro" id="IPR051199">
    <property type="entry name" value="LPS_LOS_Heptosyltrfase"/>
</dbReference>
<keyword evidence="5" id="KW-1185">Reference proteome</keyword>
<evidence type="ECO:0000313" key="5">
    <source>
        <dbReference type="Proteomes" id="UP000184404"/>
    </source>
</evidence>
<evidence type="ECO:0000259" key="3">
    <source>
        <dbReference type="Pfam" id="PF21129"/>
    </source>
</evidence>
<keyword evidence="1" id="KW-0328">Glycosyltransferase</keyword>
<dbReference type="Pfam" id="PF01075">
    <property type="entry name" value="Glyco_transf_9"/>
    <property type="match status" value="1"/>
</dbReference>
<dbReference type="Pfam" id="PF21129">
    <property type="entry name" value="TibC_1st"/>
    <property type="match status" value="1"/>
</dbReference>
<dbReference type="NCBIfam" id="TIGR04414">
    <property type="entry name" value="hepto_Aah_TibC"/>
    <property type="match status" value="1"/>
</dbReference>
<dbReference type="GO" id="GO:0009244">
    <property type="term" value="P:lipopolysaccharide core region biosynthetic process"/>
    <property type="evidence" value="ECO:0007669"/>
    <property type="project" value="TreeGrafter"/>
</dbReference>
<dbReference type="SUPFAM" id="SSF53756">
    <property type="entry name" value="UDP-Glycosyltransferase/glycogen phosphorylase"/>
    <property type="match status" value="1"/>
</dbReference>
<dbReference type="InterPro" id="IPR049327">
    <property type="entry name" value="TibC/BAHTCr-like_N"/>
</dbReference>
<evidence type="ECO:0000256" key="1">
    <source>
        <dbReference type="ARBA" id="ARBA00022676"/>
    </source>
</evidence>
<dbReference type="PANTHER" id="PTHR30160">
    <property type="entry name" value="TETRAACYLDISACCHARIDE 4'-KINASE-RELATED"/>
    <property type="match status" value="1"/>
</dbReference>
<gene>
    <name evidence="4" type="ORF">SAMN02745190_00202</name>
</gene>
<dbReference type="OrthoDB" id="5561008at2"/>
<name>A0A1M4SPA1_9FIRM</name>
<evidence type="ECO:0000313" key="4">
    <source>
        <dbReference type="EMBL" id="SHE34018.1"/>
    </source>
</evidence>
<proteinExistence type="predicted"/>
<dbReference type="GO" id="GO:0008713">
    <property type="term" value="F:ADP-heptose-lipopolysaccharide heptosyltransferase activity"/>
    <property type="evidence" value="ECO:0007669"/>
    <property type="project" value="TreeGrafter"/>
</dbReference>
<dbReference type="Proteomes" id="UP000184404">
    <property type="component" value="Unassembled WGS sequence"/>
</dbReference>
<dbReference type="GO" id="GO:0005829">
    <property type="term" value="C:cytosol"/>
    <property type="evidence" value="ECO:0007669"/>
    <property type="project" value="TreeGrafter"/>
</dbReference>
<dbReference type="RefSeq" id="WP_072934323.1">
    <property type="nucleotide sequence ID" value="NZ_FQUG01000002.1"/>
</dbReference>
<organism evidence="4 5">
    <name type="scientific">Schwartzia succinivorans DSM 10502</name>
    <dbReference type="NCBI Taxonomy" id="1123243"/>
    <lineage>
        <taxon>Bacteria</taxon>
        <taxon>Bacillati</taxon>
        <taxon>Bacillota</taxon>
        <taxon>Negativicutes</taxon>
        <taxon>Selenomonadales</taxon>
        <taxon>Selenomonadaceae</taxon>
        <taxon>Schwartzia</taxon>
    </lineage>
</organism>
<sequence length="407" mass="46976">MGKYPYRIQYFVCKEFAENEKNVPGLLKALQELDSFTGEVTGETGIDGLRLDFNCGLRLIVPEGDFHVRIGDYDSEEILFEQDVSEVCLISWEKYYIRWSVEVFLDGKLVLAHVFDSHNQRVHFDCNDAAMGDFLAFLPYIKKYREEYNADVTCSVPKYLSELALKLDTGMKLSDKWDENLYAVYYMHMGFNFPSALPIPADSRSLTMYGQLLTGLSMPELLRYTPTEERTIREPYVCIAVQASTPNKGWLWPQGWDILVDYLKKLGYRVLCIDRDKRQERDGYVTEMPKGAEDFTGDLPLVQRAELLAHADFFVGLSSGLAWLAHSADCPVVMIAGFTRDWYEFHTPYRVYNRLACNGCANDDFAEFIFDICPRHKGDKERELECQKKISPRMVTDVIERLRKDKG</sequence>
<accession>A0A1M4SPA1</accession>
<dbReference type="InterPro" id="IPR002201">
    <property type="entry name" value="Glyco_trans_9"/>
</dbReference>
<evidence type="ECO:0000256" key="2">
    <source>
        <dbReference type="ARBA" id="ARBA00022679"/>
    </source>
</evidence>
<keyword evidence="2 4" id="KW-0808">Transferase</keyword>
<protein>
    <submittedName>
        <fullName evidence="4">Autotransporter strand-loop-strand O-heptosyltransferase</fullName>
    </submittedName>
</protein>
<reference evidence="4 5" key="1">
    <citation type="submission" date="2016-11" db="EMBL/GenBank/DDBJ databases">
        <authorList>
            <person name="Jaros S."/>
            <person name="Januszkiewicz K."/>
            <person name="Wedrychowicz H."/>
        </authorList>
    </citation>
    <scope>NUCLEOTIDE SEQUENCE [LARGE SCALE GENOMIC DNA]</scope>
    <source>
        <strain evidence="4 5">DSM 10502</strain>
    </source>
</reference>
<dbReference type="EMBL" id="FQUG01000002">
    <property type="protein sequence ID" value="SHE34018.1"/>
    <property type="molecule type" value="Genomic_DNA"/>
</dbReference>
<dbReference type="PANTHER" id="PTHR30160:SF1">
    <property type="entry name" value="LIPOPOLYSACCHARIDE 1,2-N-ACETYLGLUCOSAMINETRANSFERASE-RELATED"/>
    <property type="match status" value="1"/>
</dbReference>
<dbReference type="STRING" id="1123243.SAMN02745190_00202"/>
<dbReference type="InterPro" id="IPR030929">
    <property type="entry name" value="Aah/TibC-like"/>
</dbReference>
<dbReference type="Gene3D" id="3.40.50.2000">
    <property type="entry name" value="Glycogen Phosphorylase B"/>
    <property type="match status" value="1"/>
</dbReference>